<organism evidence="1 2">
    <name type="scientific">Panagrolaimus sp. PS1159</name>
    <dbReference type="NCBI Taxonomy" id="55785"/>
    <lineage>
        <taxon>Eukaryota</taxon>
        <taxon>Metazoa</taxon>
        <taxon>Ecdysozoa</taxon>
        <taxon>Nematoda</taxon>
        <taxon>Chromadorea</taxon>
        <taxon>Rhabditida</taxon>
        <taxon>Tylenchina</taxon>
        <taxon>Panagrolaimomorpha</taxon>
        <taxon>Panagrolaimoidea</taxon>
        <taxon>Panagrolaimidae</taxon>
        <taxon>Panagrolaimus</taxon>
    </lineage>
</organism>
<protein>
    <submittedName>
        <fullName evidence="2">HD domain-containing protein</fullName>
    </submittedName>
</protein>
<proteinExistence type="predicted"/>
<evidence type="ECO:0000313" key="2">
    <source>
        <dbReference type="WBParaSite" id="PS1159_v2.g2205.t1"/>
    </source>
</evidence>
<name>A0AC35FYG1_9BILA</name>
<dbReference type="WBParaSite" id="PS1159_v2.g2205.t1">
    <property type="protein sequence ID" value="PS1159_v2.g2205.t1"/>
    <property type="gene ID" value="PS1159_v2.g2205"/>
</dbReference>
<dbReference type="Proteomes" id="UP000887580">
    <property type="component" value="Unplaced"/>
</dbReference>
<evidence type="ECO:0000313" key="1">
    <source>
        <dbReference type="Proteomes" id="UP000887580"/>
    </source>
</evidence>
<sequence>MPVEWNPHSGSMIHFNNGNNGGIISLPRVFKSLIDTPEFQRLRHIKQLGNAFLVFPDADHSRFIHSLGTASLAFQFMLELSKKSYDGEYLINGNDILAVTLAAACHDLGHGPFSHMYEEVFASNVHERHEALSVKIFNNIFEQHDNVKDQFCLYFDEEYFELVKQLIDPPDYCNLDGAWPLVVSKKKAFLFGIVSNSLNGLDVDKFDYLIRDAARSGIPV</sequence>
<accession>A0AC35FYG1</accession>
<reference evidence="2" key="1">
    <citation type="submission" date="2022-11" db="UniProtKB">
        <authorList>
            <consortium name="WormBaseParasite"/>
        </authorList>
    </citation>
    <scope>IDENTIFICATION</scope>
</reference>